<dbReference type="GO" id="GO:0005524">
    <property type="term" value="F:ATP binding"/>
    <property type="evidence" value="ECO:0007669"/>
    <property type="project" value="UniProtKB-KW"/>
</dbReference>
<dbReference type="SUPFAM" id="SSF52540">
    <property type="entry name" value="P-loop containing nucleoside triphosphate hydrolases"/>
    <property type="match status" value="1"/>
</dbReference>
<dbReference type="SMART" id="SM00487">
    <property type="entry name" value="DEXDc"/>
    <property type="match status" value="1"/>
</dbReference>
<accession>A0A1Y6EEK9</accession>
<keyword evidence="3 6" id="KW-0347">Helicase</keyword>
<dbReference type="Gene3D" id="3.40.50.300">
    <property type="entry name" value="P-loop containing nucleotide triphosphate hydrolases"/>
    <property type="match status" value="2"/>
</dbReference>
<organism evidence="6 7">
    <name type="scientific">Pseudidiomarina planktonica</name>
    <dbReference type="NCBI Taxonomy" id="1323738"/>
    <lineage>
        <taxon>Bacteria</taxon>
        <taxon>Pseudomonadati</taxon>
        <taxon>Pseudomonadota</taxon>
        <taxon>Gammaproteobacteria</taxon>
        <taxon>Alteromonadales</taxon>
        <taxon>Idiomarinaceae</taxon>
        <taxon>Pseudidiomarina</taxon>
    </lineage>
</organism>
<keyword evidence="1" id="KW-0547">Nucleotide-binding</keyword>
<feature type="domain" description="Helicase ATP-binding" evidence="5">
    <location>
        <begin position="930"/>
        <end position="1139"/>
    </location>
</feature>
<dbReference type="CDD" id="cd18808">
    <property type="entry name" value="SF1_C_Upf1"/>
    <property type="match status" value="1"/>
</dbReference>
<evidence type="ECO:0000313" key="7">
    <source>
        <dbReference type="Proteomes" id="UP000194450"/>
    </source>
</evidence>
<evidence type="ECO:0000256" key="1">
    <source>
        <dbReference type="ARBA" id="ARBA00022741"/>
    </source>
</evidence>
<dbReference type="GO" id="GO:0016787">
    <property type="term" value="F:hydrolase activity"/>
    <property type="evidence" value="ECO:0007669"/>
    <property type="project" value="UniProtKB-KW"/>
</dbReference>
<dbReference type="GO" id="GO:0043139">
    <property type="term" value="F:5'-3' DNA helicase activity"/>
    <property type="evidence" value="ECO:0007669"/>
    <property type="project" value="TreeGrafter"/>
</dbReference>
<dbReference type="InterPro" id="IPR047187">
    <property type="entry name" value="SF1_C_Upf1"/>
</dbReference>
<keyword evidence="4" id="KW-0067">ATP-binding</keyword>
<keyword evidence="7" id="KW-1185">Reference proteome</keyword>
<dbReference type="RefSeq" id="WP_086433445.1">
    <property type="nucleotide sequence ID" value="NZ_FXWH01000001.1"/>
</dbReference>
<dbReference type="OrthoDB" id="9757917at2"/>
<evidence type="ECO:0000313" key="6">
    <source>
        <dbReference type="EMBL" id="SMQ59340.1"/>
    </source>
</evidence>
<dbReference type="Pfam" id="PF13245">
    <property type="entry name" value="AAA_19"/>
    <property type="match status" value="1"/>
</dbReference>
<evidence type="ECO:0000256" key="2">
    <source>
        <dbReference type="ARBA" id="ARBA00022801"/>
    </source>
</evidence>
<dbReference type="EMBL" id="FXWH01000001">
    <property type="protein sequence ID" value="SMQ59340.1"/>
    <property type="molecule type" value="Genomic_DNA"/>
</dbReference>
<dbReference type="InterPro" id="IPR014001">
    <property type="entry name" value="Helicase_ATP-bd"/>
</dbReference>
<reference evidence="7" key="1">
    <citation type="submission" date="2017-04" db="EMBL/GenBank/DDBJ databases">
        <authorList>
            <person name="Varghese N."/>
            <person name="Submissions S."/>
        </authorList>
    </citation>
    <scope>NUCLEOTIDE SEQUENCE [LARGE SCALE GENOMIC DNA]</scope>
</reference>
<evidence type="ECO:0000256" key="4">
    <source>
        <dbReference type="ARBA" id="ARBA00022840"/>
    </source>
</evidence>
<dbReference type="Proteomes" id="UP000194450">
    <property type="component" value="Unassembled WGS sequence"/>
</dbReference>
<gene>
    <name evidence="6" type="ORF">SAMN06297229_0251</name>
</gene>
<evidence type="ECO:0000259" key="5">
    <source>
        <dbReference type="SMART" id="SM00487"/>
    </source>
</evidence>
<dbReference type="InterPro" id="IPR041679">
    <property type="entry name" value="DNA2/NAM7-like_C"/>
</dbReference>
<keyword evidence="2" id="KW-0378">Hydrolase</keyword>
<protein>
    <submittedName>
        <fullName evidence="6">Superfamily I DNA and/or RNA helicase</fullName>
    </submittedName>
</protein>
<dbReference type="Pfam" id="PF13087">
    <property type="entry name" value="AAA_12"/>
    <property type="match status" value="1"/>
</dbReference>
<proteinExistence type="predicted"/>
<sequence length="1414" mass="161013">MATLKKKALSHFLRTNCARRLRLDLYPEDSNIEARDERAAQLTMPPADSGRPALVGLTEAGQAWEEEVFNDLIKVFSDEVLFKVNTKSKFTSCSLLDVLNRSELPRFILEPSFTVSPSFEKTFQLNYLSEQLKKRGEHGLRFSKEFRPDIIELITPNDDVDREAISSNGEIEIASQNLIGLRVIDIKLAASASIPYFGEVAFYSMILAAWLVDNNLSDRFFVSAKAAVWPGKHLGSTLGTKYLEAEKAKVILSSEEATSSLHEDLTVLPKDVYTSRVKEFLEEDLPQVLLEQKWDELPWHVSPACIGCEYLGYKWTKNTKIHEEHCWPKAVDKEELCQVIGLTRGASDVLVKHKIKTIKDLSALSATDKVYDKHYTLTASRSVLAERASALGSLTAKRAPRSSNTLLPKSISVYVLLGVEFDISSGLTLAFSWKAWKLHNGKRESLKSDVYIVEEKKHDTERSILLLWLTKITQFLNEHKTENDELKYQVYLWDETSFAQLKRVISRHLTDILNSPDDLASFSWMFPSEEVLPDPKYANSSRPLSIVKSLIMNSVSADIPFYYNMTLLSQQYYPSFFDAAPSSVFSTMYNDPLSDHIPSERAHDIWSKSERNNFHYKEIEKQVIQTCKNKLNNLDRIILRANEDFPLKARPNGPALKLLEPRNDLPGVSHDGEIWYSFASLNNALQEFETDRVQSLDEYEREARFYSIRLDQRITGADAKKILKEHNLHSKNTMVFKVCARSIHSKIKVNSIGYSILPEKLSSEASYKVIYFLRKLGLDYRNFADKHKSILNKPLRNLFDITVEVFDRDSKYIVVRFRDWGSEIRSKLFSTGTVDFSSITAKNRAIIDPIHINFSLKKIKSSIKAIKNPPLANSKPVLSVPNRIKPRQKRRSITPTVPCESFIWAASSLPTKAKKPNEILKTLDLLEASENSKLNESQRDAVSTIHDKKLGIIWGPPGTGKTSTLARGIATLIHHRNINEEAPLRVLVTANTWVAIDTLCRKLANEVNNFNKDLEIDLYRLFSSQLVTPKHLSEPIRLVATSDEKNPDLRQLLHQLRTKNRHTVVFATPQQVFNIRNKMAGNECSTEPMFDHIIVDEASQLDMASMMMVFPSFAENASLTVVGDDKQMPPIFQAEMPLHCESQLGSIFNFYTGYWNIEKTMLQLNYRSNEEIVAFSRNAGYRKEFRSNNAQSKIALQRTNTPSRQSDNWLEFVVDPEKALVCIVHDDTTSPQRSTVETELTVEIIEALYGSLAPSEKSLAYGHDDFFEHGVGIVTPHVAQKSSIYSSLTKKLSSPSIDKSKIYDAIDTVERFQGQEKDVIIVSYALSDRDSIMQEEEFIFGLERFNVAISRAKHKAIVIISKELVKHIPKEIEVVEASRLIKLYSSNYLRNSKKFSLSDPKYEMNLNIKYSDRS</sequence>
<evidence type="ECO:0000256" key="3">
    <source>
        <dbReference type="ARBA" id="ARBA00022806"/>
    </source>
</evidence>
<dbReference type="PANTHER" id="PTHR43788:SF8">
    <property type="entry name" value="DNA-BINDING PROTEIN SMUBP-2"/>
    <property type="match status" value="1"/>
</dbReference>
<dbReference type="InterPro" id="IPR027417">
    <property type="entry name" value="P-loop_NTPase"/>
</dbReference>
<name>A0A1Y6EEK9_9GAMM</name>
<dbReference type="PANTHER" id="PTHR43788">
    <property type="entry name" value="DNA2/NAM7 HELICASE FAMILY MEMBER"/>
    <property type="match status" value="1"/>
</dbReference>
<dbReference type="InterPro" id="IPR050534">
    <property type="entry name" value="Coronavir_polyprotein_1ab"/>
</dbReference>